<gene>
    <name evidence="6" type="ORF">HLI28_06875</name>
</gene>
<dbReference type="AlphaFoldDB" id="A0A849KFB9"/>
<evidence type="ECO:0000256" key="1">
    <source>
        <dbReference type="ARBA" id="ARBA00022741"/>
    </source>
</evidence>
<dbReference type="Pfam" id="PF02626">
    <property type="entry name" value="CT_A_B"/>
    <property type="match status" value="1"/>
</dbReference>
<dbReference type="SUPFAM" id="SSF50891">
    <property type="entry name" value="Cyclophilin-like"/>
    <property type="match status" value="2"/>
</dbReference>
<keyword evidence="6" id="KW-0456">Lyase</keyword>
<dbReference type="GO" id="GO:0005524">
    <property type="term" value="F:ATP binding"/>
    <property type="evidence" value="ECO:0007669"/>
    <property type="project" value="UniProtKB-KW"/>
</dbReference>
<evidence type="ECO:0000313" key="7">
    <source>
        <dbReference type="Proteomes" id="UP000557204"/>
    </source>
</evidence>
<dbReference type="RefSeq" id="WP_171246757.1">
    <property type="nucleotide sequence ID" value="NZ_JABFAJ010000011.1"/>
</dbReference>
<evidence type="ECO:0000259" key="5">
    <source>
        <dbReference type="SMART" id="SM00797"/>
    </source>
</evidence>
<dbReference type="PANTHER" id="PTHR43309">
    <property type="entry name" value="5-OXOPROLINASE SUBUNIT C"/>
    <property type="match status" value="1"/>
</dbReference>
<organism evidence="6 7">
    <name type="scientific">Isoptericola sediminis</name>
    <dbReference type="NCBI Taxonomy" id="2733572"/>
    <lineage>
        <taxon>Bacteria</taxon>
        <taxon>Bacillati</taxon>
        <taxon>Actinomycetota</taxon>
        <taxon>Actinomycetes</taxon>
        <taxon>Micrococcales</taxon>
        <taxon>Promicromonosporaceae</taxon>
        <taxon>Isoptericola</taxon>
    </lineage>
</organism>
<reference evidence="6 7" key="1">
    <citation type="submission" date="2020-05" db="EMBL/GenBank/DDBJ databases">
        <title>Genome sequence of Isoptericola sp. JC619 isolated from Chilika lagoon, India.</title>
        <authorList>
            <person name="Kumar D."/>
            <person name="Appam K."/>
            <person name="Gandham S."/>
            <person name="Uppada J."/>
            <person name="Sasikala C."/>
            <person name="Venkata Ramana C."/>
        </authorList>
    </citation>
    <scope>NUCLEOTIDE SEQUENCE [LARGE SCALE GENOMIC DNA]</scope>
    <source>
        <strain evidence="6 7">JC619</strain>
    </source>
</reference>
<dbReference type="SUPFAM" id="SSF160467">
    <property type="entry name" value="PH0987 N-terminal domain-like"/>
    <property type="match status" value="1"/>
</dbReference>
<dbReference type="EMBL" id="JABFAJ010000011">
    <property type="protein sequence ID" value="NNU27263.1"/>
    <property type="molecule type" value="Genomic_DNA"/>
</dbReference>
<dbReference type="InterPro" id="IPR003833">
    <property type="entry name" value="CT_C_D"/>
</dbReference>
<dbReference type="InterPro" id="IPR029000">
    <property type="entry name" value="Cyclophilin-like_dom_sf"/>
</dbReference>
<dbReference type="SMART" id="SM00797">
    <property type="entry name" value="AHS2"/>
    <property type="match status" value="1"/>
</dbReference>
<sequence length="524" mass="54252">MTPQIRPVGDDAVLVTFDAPGSAVALHRSLRRRPLPGVGHTVPGARTLLIPFAPGRTDAATLARALRTLTADPPPDPEEAHRHELAVVYDGEDLATAAELLGWSVEQLVRRHTTATWRVAFMGFAPGFGYLAGDDPALSLPRRDTPRTRVPPGAVAMAGDYSGVYPRESPGGWQLLGRTDAVVWDTARRAPALWRPGDTVRFAPAREVATVRVPRPSTPPGAPADPVLEVLAAGLQTLVQDLGRPGSVDLGVSGSGAADPRSFRAAQRAVGNRTDAAALETLGGLRLRALRPAVVATAGAAADLEVTGGTGPSRAPLPGRPFVLAPGEELSVGAARRGLRTYVAVRGGLDVTPVLGSRATDLLAGLGPDPVTAGDVLGTAGDAVEAVATADTGAPDPARLPAPGDVVTLPVVLGPRDDWFTPDALDVLASQEWEVTARSDRVGLRLTAEQPLTRTATAQGAELPSEGAVTGALQVPPDGLPVLLGPDHPLTGGYPVVATVAASHRWLLGQIPPGARIRCRPVRT</sequence>
<proteinExistence type="predicted"/>
<keyword evidence="7" id="KW-1185">Reference proteome</keyword>
<dbReference type="Gene3D" id="3.30.1360.40">
    <property type="match status" value="1"/>
</dbReference>
<dbReference type="Pfam" id="PF02682">
    <property type="entry name" value="CT_C_D"/>
    <property type="match status" value="1"/>
</dbReference>
<keyword evidence="1" id="KW-0547">Nucleotide-binding</keyword>
<dbReference type="Gene3D" id="2.40.100.10">
    <property type="entry name" value="Cyclophilin-like"/>
    <property type="match status" value="2"/>
</dbReference>
<comment type="caution">
    <text evidence="6">The sequence shown here is derived from an EMBL/GenBank/DDBJ whole genome shotgun (WGS) entry which is preliminary data.</text>
</comment>
<evidence type="ECO:0000256" key="3">
    <source>
        <dbReference type="ARBA" id="ARBA00022840"/>
    </source>
</evidence>
<evidence type="ECO:0000313" key="6">
    <source>
        <dbReference type="EMBL" id="NNU27263.1"/>
    </source>
</evidence>
<evidence type="ECO:0000259" key="4">
    <source>
        <dbReference type="SMART" id="SM00796"/>
    </source>
</evidence>
<protein>
    <submittedName>
        <fullName evidence="6">5-oxoprolinase/urea amidolyase family protein</fullName>
    </submittedName>
</protein>
<dbReference type="InterPro" id="IPR003778">
    <property type="entry name" value="CT_A_B"/>
</dbReference>
<dbReference type="GO" id="GO:0016787">
    <property type="term" value="F:hydrolase activity"/>
    <property type="evidence" value="ECO:0007669"/>
    <property type="project" value="UniProtKB-KW"/>
</dbReference>
<feature type="domain" description="Carboxyltransferase" evidence="4">
    <location>
        <begin position="3"/>
        <end position="194"/>
    </location>
</feature>
<accession>A0A849KFB9</accession>
<dbReference type="SMART" id="SM00796">
    <property type="entry name" value="AHS1"/>
    <property type="match status" value="1"/>
</dbReference>
<dbReference type="PANTHER" id="PTHR43309:SF3">
    <property type="entry name" value="5-OXOPROLINASE SUBUNIT C"/>
    <property type="match status" value="1"/>
</dbReference>
<evidence type="ECO:0000256" key="2">
    <source>
        <dbReference type="ARBA" id="ARBA00022801"/>
    </source>
</evidence>
<name>A0A849KFB9_9MICO</name>
<keyword evidence="3" id="KW-0067">ATP-binding</keyword>
<dbReference type="InterPro" id="IPR052708">
    <property type="entry name" value="PxpC"/>
</dbReference>
<dbReference type="Proteomes" id="UP000557204">
    <property type="component" value="Unassembled WGS sequence"/>
</dbReference>
<dbReference type="GO" id="GO:0016829">
    <property type="term" value="F:lyase activity"/>
    <property type="evidence" value="ECO:0007669"/>
    <property type="project" value="UniProtKB-KW"/>
</dbReference>
<feature type="domain" description="Carboxyltransferase" evidence="5">
    <location>
        <begin position="249"/>
        <end position="524"/>
    </location>
</feature>
<keyword evidence="2" id="KW-0378">Hydrolase</keyword>